<proteinExistence type="inferred from homology"/>
<protein>
    <recommendedName>
        <fullName evidence="6">Ras-related protein Rab-28</fullName>
    </recommendedName>
</protein>
<dbReference type="SMART" id="SM00174">
    <property type="entry name" value="RHO"/>
    <property type="match status" value="1"/>
</dbReference>
<dbReference type="SUPFAM" id="SSF52540">
    <property type="entry name" value="P-loop containing nucleoside triphosphate hydrolases"/>
    <property type="match status" value="1"/>
</dbReference>
<keyword evidence="5" id="KW-1185">Reference proteome</keyword>
<dbReference type="InterPro" id="IPR005225">
    <property type="entry name" value="Small_GTP-bd"/>
</dbReference>
<evidence type="ECO:0000256" key="3">
    <source>
        <dbReference type="SAM" id="MobiDB-lite"/>
    </source>
</evidence>
<dbReference type="PROSITE" id="PS51419">
    <property type="entry name" value="RAB"/>
    <property type="match status" value="1"/>
</dbReference>
<reference evidence="4 5" key="1">
    <citation type="submission" date="2024-02" db="EMBL/GenBank/DDBJ databases">
        <authorList>
            <person name="Daric V."/>
            <person name="Darras S."/>
        </authorList>
    </citation>
    <scope>NUCLEOTIDE SEQUENCE [LARGE SCALE GENOMIC DNA]</scope>
</reference>
<feature type="region of interest" description="Disordered" evidence="3">
    <location>
        <begin position="200"/>
        <end position="223"/>
    </location>
</feature>
<comment type="similarity">
    <text evidence="1">Belongs to the small GTPase superfamily. Rab family.</text>
</comment>
<dbReference type="PANTHER" id="PTHR47978">
    <property type="match status" value="1"/>
</dbReference>
<organism evidence="4 5">
    <name type="scientific">Clavelina lepadiformis</name>
    <name type="common">Light-bulb sea squirt</name>
    <name type="synonym">Ascidia lepadiformis</name>
    <dbReference type="NCBI Taxonomy" id="159417"/>
    <lineage>
        <taxon>Eukaryota</taxon>
        <taxon>Metazoa</taxon>
        <taxon>Chordata</taxon>
        <taxon>Tunicata</taxon>
        <taxon>Ascidiacea</taxon>
        <taxon>Aplousobranchia</taxon>
        <taxon>Clavelinidae</taxon>
        <taxon>Clavelina</taxon>
    </lineage>
</organism>
<dbReference type="InterPro" id="IPR027417">
    <property type="entry name" value="P-loop_NTPase"/>
</dbReference>
<dbReference type="EMBL" id="CAWYQH010000024">
    <property type="protein sequence ID" value="CAK8675987.1"/>
    <property type="molecule type" value="Genomic_DNA"/>
</dbReference>
<dbReference type="SMART" id="SM00176">
    <property type="entry name" value="RAN"/>
    <property type="match status" value="1"/>
</dbReference>
<dbReference type="Pfam" id="PF00071">
    <property type="entry name" value="Ras"/>
    <property type="match status" value="1"/>
</dbReference>
<evidence type="ECO:0000256" key="1">
    <source>
        <dbReference type="ARBA" id="ARBA00006270"/>
    </source>
</evidence>
<dbReference type="InterPro" id="IPR001806">
    <property type="entry name" value="Small_GTPase"/>
</dbReference>
<dbReference type="NCBIfam" id="TIGR00231">
    <property type="entry name" value="small_GTP"/>
    <property type="match status" value="1"/>
</dbReference>
<evidence type="ECO:0008006" key="6">
    <source>
        <dbReference type="Google" id="ProtNLM"/>
    </source>
</evidence>
<dbReference type="PROSITE" id="PS51421">
    <property type="entry name" value="RAS"/>
    <property type="match status" value="1"/>
</dbReference>
<evidence type="ECO:0000313" key="4">
    <source>
        <dbReference type="EMBL" id="CAK8675987.1"/>
    </source>
</evidence>
<dbReference type="Gene3D" id="3.40.50.300">
    <property type="entry name" value="P-loop containing nucleotide triphosphate hydrolases"/>
    <property type="match status" value="1"/>
</dbReference>
<dbReference type="SMART" id="SM00175">
    <property type="entry name" value="RAB"/>
    <property type="match status" value="1"/>
</dbReference>
<gene>
    <name evidence="4" type="ORF">CVLEPA_LOCUS5500</name>
</gene>
<evidence type="ECO:0000256" key="2">
    <source>
        <dbReference type="ARBA" id="ARBA00022741"/>
    </source>
</evidence>
<keyword evidence="2" id="KW-0547">Nucleotide-binding</keyword>
<accession>A0ABP0F8G0</accession>
<dbReference type="PRINTS" id="PR00449">
    <property type="entry name" value="RASTRNSFRMNG"/>
</dbReference>
<comment type="caution">
    <text evidence="4">The sequence shown here is derived from an EMBL/GenBank/DDBJ whole genome shotgun (WGS) entry which is preliminary data.</text>
</comment>
<name>A0ABP0F8G0_CLALP</name>
<dbReference type="SMART" id="SM00173">
    <property type="entry name" value="RAS"/>
    <property type="match status" value="1"/>
</dbReference>
<dbReference type="Proteomes" id="UP001642483">
    <property type="component" value="Unassembled WGS sequence"/>
</dbReference>
<evidence type="ECO:0000313" key="5">
    <source>
        <dbReference type="Proteomes" id="UP001642483"/>
    </source>
</evidence>
<sequence>MSDSEEDEVLDSRLKLIVVGDGACGKTSIVTRFTQDQFGKQYDQTVGLDFFMKRLSLPGDKNVTLQIWDIGGQTLGGNMLDKYIYGSHGVLFVYDISNSQSFENISDWFASVKAVPQGKQPHFALVGNKGDLEHLRVVSKSKHESFASDKGMSSHFISAKTGDSVALCFKKIAVDILKIKLSRAELDATQRVVKAEIESTGEANNSKLKQRKRKPTSILCSVQ</sequence>